<proteinExistence type="predicted"/>
<reference evidence="1" key="1">
    <citation type="submission" date="2021-01" db="EMBL/GenBank/DDBJ databases">
        <title>Chromosome-level genome assembly of a human fungal pathogen reveals clustering of transcriptionally co-regulated genes.</title>
        <authorList>
            <person name="Voorhies M."/>
            <person name="Cohen S."/>
            <person name="Shea T.P."/>
            <person name="Petrus S."/>
            <person name="Munoz J.F."/>
            <person name="Poplawski S."/>
            <person name="Goldman W.E."/>
            <person name="Michael T."/>
            <person name="Cuomo C.A."/>
            <person name="Sil A."/>
            <person name="Beyhan S."/>
        </authorList>
    </citation>
    <scope>NUCLEOTIDE SEQUENCE</scope>
    <source>
        <strain evidence="1">H88</strain>
    </source>
</reference>
<dbReference type="EMBL" id="CP069104">
    <property type="protein sequence ID" value="QSS54137.1"/>
    <property type="molecule type" value="Genomic_DNA"/>
</dbReference>
<dbReference type="AlphaFoldDB" id="A0A8A1LQ93"/>
<protein>
    <submittedName>
        <fullName evidence="1">Uncharacterized protein</fullName>
    </submittedName>
</protein>
<sequence length="148" mass="15904">MKWCAPSSQANFSFSGLLDRAATLYPSLLANCTARCPRPPRPCIATRSPAVISIFRIPLNVATPAQRRGAISAGSMSLGSRATASTRRTQYSASGIFSSQNSLHHSHSKPYGISINRDELTSSRSCHAIDLFIIAQLKITPIAFPANT</sequence>
<evidence type="ECO:0000313" key="1">
    <source>
        <dbReference type="EMBL" id="QSS54137.1"/>
    </source>
</evidence>
<evidence type="ECO:0000313" key="2">
    <source>
        <dbReference type="Proteomes" id="UP000663419"/>
    </source>
</evidence>
<accession>A0A8A1LQ93</accession>
<dbReference type="Proteomes" id="UP000663419">
    <property type="component" value="Chromosome 3"/>
</dbReference>
<dbReference type="VEuPathDB" id="FungiDB:I7I53_01604"/>
<gene>
    <name evidence="1" type="ORF">I7I53_01604</name>
</gene>
<organism evidence="1 2">
    <name type="scientific">Ajellomyces capsulatus (strain H88)</name>
    <name type="common">Darling's disease fungus</name>
    <name type="synonym">Histoplasma capsulatum</name>
    <dbReference type="NCBI Taxonomy" id="544711"/>
    <lineage>
        <taxon>Eukaryota</taxon>
        <taxon>Fungi</taxon>
        <taxon>Dikarya</taxon>
        <taxon>Ascomycota</taxon>
        <taxon>Pezizomycotina</taxon>
        <taxon>Eurotiomycetes</taxon>
        <taxon>Eurotiomycetidae</taxon>
        <taxon>Onygenales</taxon>
        <taxon>Ajellomycetaceae</taxon>
        <taxon>Histoplasma</taxon>
    </lineage>
</organism>
<name>A0A8A1LQ93_AJEC8</name>